<organism evidence="7 8">
    <name type="scientific">Neiella holothuriorum</name>
    <dbReference type="NCBI Taxonomy" id="2870530"/>
    <lineage>
        <taxon>Bacteria</taxon>
        <taxon>Pseudomonadati</taxon>
        <taxon>Pseudomonadota</taxon>
        <taxon>Gammaproteobacteria</taxon>
        <taxon>Alteromonadales</taxon>
        <taxon>Echinimonadaceae</taxon>
        <taxon>Neiella</taxon>
    </lineage>
</organism>
<keyword evidence="8" id="KW-1185">Reference proteome</keyword>
<evidence type="ECO:0000256" key="3">
    <source>
        <dbReference type="ARBA" id="ARBA00022723"/>
    </source>
</evidence>
<evidence type="ECO:0000313" key="7">
    <source>
        <dbReference type="EMBL" id="MBW8192788.1"/>
    </source>
</evidence>
<accession>A0ABS7ELQ1</accession>
<comment type="similarity">
    <text evidence="5">Belongs to the truncated hemoglobin family. Group II subfamily.</text>
</comment>
<keyword evidence="2" id="KW-0349">Heme</keyword>
<name>A0ABS7ELQ1_9GAMM</name>
<dbReference type="CDD" id="cd14773">
    <property type="entry name" value="TrHb2_PhHbO-like_O"/>
    <property type="match status" value="1"/>
</dbReference>
<feature type="compositionally biased region" description="Polar residues" evidence="6">
    <location>
        <begin position="12"/>
        <end position="26"/>
    </location>
</feature>
<dbReference type="Gene3D" id="1.10.490.10">
    <property type="entry name" value="Globins"/>
    <property type="match status" value="1"/>
</dbReference>
<evidence type="ECO:0000256" key="1">
    <source>
        <dbReference type="ARBA" id="ARBA00022448"/>
    </source>
</evidence>
<proteinExistence type="inferred from homology"/>
<keyword evidence="3" id="KW-0479">Metal-binding</keyword>
<gene>
    <name evidence="7" type="ORF">K0504_17250</name>
</gene>
<dbReference type="PANTHER" id="PTHR47366:SF1">
    <property type="entry name" value="TWO-ON-TWO HEMOGLOBIN-3"/>
    <property type="match status" value="1"/>
</dbReference>
<dbReference type="InterPro" id="IPR009050">
    <property type="entry name" value="Globin-like_sf"/>
</dbReference>
<keyword evidence="4" id="KW-0408">Iron</keyword>
<reference evidence="7" key="1">
    <citation type="submission" date="2021-07" db="EMBL/GenBank/DDBJ databases">
        <title>Neiella marina sp. nov., isolated from the intestinal content of sea cucumber Apostichopus japonicus.</title>
        <authorList>
            <person name="Bai X."/>
        </authorList>
    </citation>
    <scope>NUCLEOTIDE SEQUENCE</scope>
    <source>
        <strain evidence="7">126</strain>
    </source>
</reference>
<protein>
    <submittedName>
        <fullName evidence="7">Group II truncated hemoglobin</fullName>
    </submittedName>
</protein>
<evidence type="ECO:0000256" key="4">
    <source>
        <dbReference type="ARBA" id="ARBA00023004"/>
    </source>
</evidence>
<dbReference type="InterPro" id="IPR044203">
    <property type="entry name" value="GlbO/GLB3-like"/>
</dbReference>
<dbReference type="Pfam" id="PF01152">
    <property type="entry name" value="Bac_globin"/>
    <property type="match status" value="1"/>
</dbReference>
<dbReference type="RefSeq" id="WP_220105408.1">
    <property type="nucleotide sequence ID" value="NZ_JAHZSS010000028.1"/>
</dbReference>
<dbReference type="EMBL" id="JAHZSS010000028">
    <property type="protein sequence ID" value="MBW8192788.1"/>
    <property type="molecule type" value="Genomic_DNA"/>
</dbReference>
<sequence length="154" mass="17781">MNWLKHKLKHGAQTSESGQTKSQVPTQSSIYNTLGGEAGVRRLADAFYDNMEQLPEAAELLAMHPQPMDSIRQRFFEFLSGWFGGPPLFEQKYGHPRLRARHLPFTVDTNMRDQWMLCMTRALDTHVTCPLTRMQLRQSFFQLADHMRNADLDG</sequence>
<evidence type="ECO:0000313" key="8">
    <source>
        <dbReference type="Proteomes" id="UP001166251"/>
    </source>
</evidence>
<feature type="compositionally biased region" description="Basic residues" evidence="6">
    <location>
        <begin position="1"/>
        <end position="10"/>
    </location>
</feature>
<comment type="caution">
    <text evidence="7">The sequence shown here is derived from an EMBL/GenBank/DDBJ whole genome shotgun (WGS) entry which is preliminary data.</text>
</comment>
<evidence type="ECO:0000256" key="2">
    <source>
        <dbReference type="ARBA" id="ARBA00022617"/>
    </source>
</evidence>
<evidence type="ECO:0000256" key="5">
    <source>
        <dbReference type="ARBA" id="ARBA00034496"/>
    </source>
</evidence>
<feature type="region of interest" description="Disordered" evidence="6">
    <location>
        <begin position="1"/>
        <end position="26"/>
    </location>
</feature>
<dbReference type="InterPro" id="IPR001486">
    <property type="entry name" value="Hemoglobin_trunc"/>
</dbReference>
<dbReference type="PANTHER" id="PTHR47366">
    <property type="entry name" value="TWO-ON-TWO HEMOGLOBIN-3"/>
    <property type="match status" value="1"/>
</dbReference>
<dbReference type="InterPro" id="IPR012292">
    <property type="entry name" value="Globin/Proto"/>
</dbReference>
<dbReference type="Proteomes" id="UP001166251">
    <property type="component" value="Unassembled WGS sequence"/>
</dbReference>
<evidence type="ECO:0000256" key="6">
    <source>
        <dbReference type="SAM" id="MobiDB-lite"/>
    </source>
</evidence>
<keyword evidence="1" id="KW-0813">Transport</keyword>
<dbReference type="SUPFAM" id="SSF46458">
    <property type="entry name" value="Globin-like"/>
    <property type="match status" value="1"/>
</dbReference>